<evidence type="ECO:0000313" key="1">
    <source>
        <dbReference type="EMBL" id="MDQ7248948.1"/>
    </source>
</evidence>
<gene>
    <name evidence="1" type="ORF">Q8A70_14780</name>
</gene>
<accession>A0ABU0YQ84</accession>
<reference evidence="2" key="1">
    <citation type="submission" date="2023-08" db="EMBL/GenBank/DDBJ databases">
        <title>Rhodospirillaceae gen. nov., a novel taxon isolated from the Yangtze River Yuezi River estuary sludge.</title>
        <authorList>
            <person name="Ruan L."/>
        </authorList>
    </citation>
    <scope>NUCLEOTIDE SEQUENCE [LARGE SCALE GENOMIC DNA]</scope>
    <source>
        <strain evidence="2">R-7</strain>
    </source>
</reference>
<sequence length="282" mass="31955">MLQQKSGTSVQSAESSRTGVEAELSFILADGRKPFSHQYDPPPGQPVRSHQYENRRVFIQDGRPVADAFAIDREGFALVPHATQVADLYDEAELREHYYPETEALLKAETGASKVLIFDHTIRTSHQRPRGVGLPREAVLRVHNDYTLKSGPQRVRDLLPKEAEARLQKRFAIVNVWRPIVGPLQQFPLALGDAASLAADDIIATDLIYPDRVGEIYSIAHNPAQRWFYFPEMRRDEVVLLKTYDSDPARARFSAHSAFADPNFPDPKVLRESIEIRALVFW</sequence>
<protein>
    <submittedName>
        <fullName evidence="1">CmcJ/NvfI family oxidoreductase</fullName>
    </submittedName>
</protein>
<organism evidence="1 2">
    <name type="scientific">Dongia sedimenti</name>
    <dbReference type="NCBI Taxonomy" id="3064282"/>
    <lineage>
        <taxon>Bacteria</taxon>
        <taxon>Pseudomonadati</taxon>
        <taxon>Pseudomonadota</taxon>
        <taxon>Alphaproteobacteria</taxon>
        <taxon>Rhodospirillales</taxon>
        <taxon>Dongiaceae</taxon>
        <taxon>Dongia</taxon>
    </lineage>
</organism>
<dbReference type="InterPro" id="IPR044053">
    <property type="entry name" value="AsaB-like"/>
</dbReference>
<comment type="caution">
    <text evidence="1">The sequence shown here is derived from an EMBL/GenBank/DDBJ whole genome shotgun (WGS) entry which is preliminary data.</text>
</comment>
<proteinExistence type="predicted"/>
<evidence type="ECO:0000313" key="2">
    <source>
        <dbReference type="Proteomes" id="UP001230156"/>
    </source>
</evidence>
<dbReference type="RefSeq" id="WP_379956427.1">
    <property type="nucleotide sequence ID" value="NZ_JAUYVI010000004.1"/>
</dbReference>
<dbReference type="PANTHER" id="PTHR34598:SF3">
    <property type="entry name" value="OXIDOREDUCTASE AN1597"/>
    <property type="match status" value="1"/>
</dbReference>
<dbReference type="PANTHER" id="PTHR34598">
    <property type="entry name" value="BLL6449 PROTEIN"/>
    <property type="match status" value="1"/>
</dbReference>
<name>A0ABU0YQ84_9PROT</name>
<keyword evidence="2" id="KW-1185">Reference proteome</keyword>
<dbReference type="EMBL" id="JAUYVI010000004">
    <property type="protein sequence ID" value="MDQ7248948.1"/>
    <property type="molecule type" value="Genomic_DNA"/>
</dbReference>
<dbReference type="NCBIfam" id="NF041278">
    <property type="entry name" value="CmcJ_NvfI_EfuI"/>
    <property type="match status" value="1"/>
</dbReference>
<dbReference type="Proteomes" id="UP001230156">
    <property type="component" value="Unassembled WGS sequence"/>
</dbReference>